<organism evidence="1 2">
    <name type="scientific">Fluviispira sanaruensis</name>
    <dbReference type="NCBI Taxonomy" id="2493639"/>
    <lineage>
        <taxon>Bacteria</taxon>
        <taxon>Pseudomonadati</taxon>
        <taxon>Bdellovibrionota</taxon>
        <taxon>Oligoflexia</taxon>
        <taxon>Silvanigrellales</taxon>
        <taxon>Silvanigrellaceae</taxon>
        <taxon>Fluviispira</taxon>
    </lineage>
</organism>
<reference evidence="1 2" key="1">
    <citation type="submission" date="2018-12" db="EMBL/GenBank/DDBJ databases">
        <title>Rubrispira sanarue gen. nov., sp., nov., a member of the order Silvanigrellales, isolated from a brackish lake in Hamamatsu Japan.</title>
        <authorList>
            <person name="Maejima Y."/>
            <person name="Iino T."/>
            <person name="Muraguchi Y."/>
            <person name="Fukuda K."/>
            <person name="Nojiri H."/>
            <person name="Ohkuma M."/>
            <person name="Moriuchi R."/>
            <person name="Dohra H."/>
            <person name="Kimbara K."/>
            <person name="Shintani M."/>
        </authorList>
    </citation>
    <scope>NUCLEOTIDE SEQUENCE [LARGE SCALE GENOMIC DNA]</scope>
    <source>
        <strain evidence="1 2">RF1110005</strain>
    </source>
</reference>
<dbReference type="InterPro" id="IPR045362">
    <property type="entry name" value="CIS_spike_tip"/>
</dbReference>
<dbReference type="AlphaFoldDB" id="A0A4P2VJ13"/>
<name>A0A4P2VJ13_FLUSA</name>
<dbReference type="Proteomes" id="UP000291236">
    <property type="component" value="Chromosome"/>
</dbReference>
<gene>
    <name evidence="1" type="ORF">JCM31447_08990</name>
</gene>
<protein>
    <submittedName>
        <fullName evidence="1">Uncharacterized protein</fullName>
    </submittedName>
</protein>
<dbReference type="KEGG" id="sbf:JCM31447_08990"/>
<dbReference type="EMBL" id="AP019368">
    <property type="protein sequence ID" value="BBH52458.1"/>
    <property type="molecule type" value="Genomic_DNA"/>
</dbReference>
<evidence type="ECO:0000313" key="1">
    <source>
        <dbReference type="EMBL" id="BBH52458.1"/>
    </source>
</evidence>
<proteinExistence type="predicted"/>
<dbReference type="RefSeq" id="WP_130606981.1">
    <property type="nucleotide sequence ID" value="NZ_AP019368.1"/>
</dbReference>
<dbReference type="OrthoDB" id="5518630at2"/>
<keyword evidence="2" id="KW-1185">Reference proteome</keyword>
<dbReference type="Pfam" id="PF19267">
    <property type="entry name" value="CIS_spike_tip"/>
    <property type="match status" value="1"/>
</dbReference>
<sequence length="152" mass="16433">MAENFKKMHCTLLSGDSFSFDSIDGAQLLSPVNIYPITGSGKSSINTRNICLKGDESSVVLPVIPYNTSSHTIPGVLKGEIKQLASGNIDEKSFEDGKNLLKVGSNDVEVEYIVLMPAMQPGTPPIPDLSKYKFSGKGGFKQFTPEKDNHVP</sequence>
<accession>A0A4P2VJ13</accession>
<evidence type="ECO:0000313" key="2">
    <source>
        <dbReference type="Proteomes" id="UP000291236"/>
    </source>
</evidence>